<reference evidence="1 2" key="1">
    <citation type="submission" date="2021-01" db="EMBL/GenBank/DDBJ databases">
        <title>Whole genome shotgun sequence of Actinoplanes deccanensis NBRC 13994.</title>
        <authorList>
            <person name="Komaki H."/>
            <person name="Tamura T."/>
        </authorList>
    </citation>
    <scope>NUCLEOTIDE SEQUENCE [LARGE SCALE GENOMIC DNA]</scope>
    <source>
        <strain evidence="1 2">NBRC 13994</strain>
    </source>
</reference>
<evidence type="ECO:0000313" key="1">
    <source>
        <dbReference type="EMBL" id="GID75083.1"/>
    </source>
</evidence>
<name>A0ABQ3Y521_9ACTN</name>
<proteinExistence type="predicted"/>
<evidence type="ECO:0000313" key="2">
    <source>
        <dbReference type="Proteomes" id="UP000609879"/>
    </source>
</evidence>
<dbReference type="Proteomes" id="UP000609879">
    <property type="component" value="Unassembled WGS sequence"/>
</dbReference>
<dbReference type="RefSeq" id="WP_239168867.1">
    <property type="nucleotide sequence ID" value="NZ_BAAABO010000036.1"/>
</dbReference>
<accession>A0ABQ3Y521</accession>
<dbReference type="EMBL" id="BOMI01000070">
    <property type="protein sequence ID" value="GID75083.1"/>
    <property type="molecule type" value="Genomic_DNA"/>
</dbReference>
<gene>
    <name evidence="1" type="ORF">Ade02nite_37240</name>
</gene>
<organism evidence="1 2">
    <name type="scientific">Paractinoplanes deccanensis</name>
    <dbReference type="NCBI Taxonomy" id="113561"/>
    <lineage>
        <taxon>Bacteria</taxon>
        <taxon>Bacillati</taxon>
        <taxon>Actinomycetota</taxon>
        <taxon>Actinomycetes</taxon>
        <taxon>Micromonosporales</taxon>
        <taxon>Micromonosporaceae</taxon>
        <taxon>Paractinoplanes</taxon>
    </lineage>
</organism>
<sequence>MQGIVGAGVPLTYTAGPAVCGTGVTTDSSVTVQRAFEPATPLFPLLAMAGGRSSGTVTIRAIGVMSCLG</sequence>
<protein>
    <submittedName>
        <fullName evidence="1">Uncharacterized protein</fullName>
    </submittedName>
</protein>
<comment type="caution">
    <text evidence="1">The sequence shown here is derived from an EMBL/GenBank/DDBJ whole genome shotgun (WGS) entry which is preliminary data.</text>
</comment>
<keyword evidence="2" id="KW-1185">Reference proteome</keyword>